<evidence type="ECO:0000313" key="2">
    <source>
        <dbReference type="Proteomes" id="UP000021816"/>
    </source>
</evidence>
<dbReference type="Gene3D" id="1.10.1510.10">
    <property type="entry name" value="Uncharacterised protein YqeY/AIM41 PF09424, N-terminal domain"/>
    <property type="match status" value="1"/>
</dbReference>
<dbReference type="EMBL" id="JEMX01000071">
    <property type="protein sequence ID" value="EXI78449.1"/>
    <property type="molecule type" value="Genomic_DNA"/>
</dbReference>
<dbReference type="AlphaFoldDB" id="A0A011QI06"/>
<sequence>MTLKTRINEDVKVAMRARDAKKLGALRLLLAAIKQKEVDERVALDDDAVVTVIGKMLKQRRDSITQYAAAGRNDLADAERFESELLDAYLPARLSAEELVQAVSQAIVKTGASSPADMGKVMAQLRLELAGRADMSEVSLLVKTRLTGA</sequence>
<dbReference type="InterPro" id="IPR023168">
    <property type="entry name" value="GatB_Yqey_C_2"/>
</dbReference>
<dbReference type="Pfam" id="PF09424">
    <property type="entry name" value="YqeY"/>
    <property type="match status" value="1"/>
</dbReference>
<evidence type="ECO:0008006" key="3">
    <source>
        <dbReference type="Google" id="ProtNLM"/>
    </source>
</evidence>
<gene>
    <name evidence="1" type="ORF">AW10_03056</name>
</gene>
<dbReference type="GO" id="GO:0016884">
    <property type="term" value="F:carbon-nitrogen ligase activity, with glutamine as amido-N-donor"/>
    <property type="evidence" value="ECO:0007669"/>
    <property type="project" value="InterPro"/>
</dbReference>
<dbReference type="Proteomes" id="UP000021816">
    <property type="component" value="Unassembled WGS sequence"/>
</dbReference>
<dbReference type="InterPro" id="IPR042184">
    <property type="entry name" value="YqeY/Aim41_N"/>
</dbReference>
<name>A0A011QI06_9PROT</name>
<dbReference type="InterPro" id="IPR019004">
    <property type="entry name" value="YqeY/Aim41"/>
</dbReference>
<evidence type="ECO:0000313" key="1">
    <source>
        <dbReference type="EMBL" id="EXI78449.1"/>
    </source>
</evidence>
<proteinExistence type="predicted"/>
<dbReference type="PANTHER" id="PTHR28055:SF1">
    <property type="entry name" value="ALTERED INHERITANCE OF MITOCHONDRIA PROTEIN 41, MITOCHONDRIAL"/>
    <property type="match status" value="1"/>
</dbReference>
<dbReference type="Gene3D" id="1.10.10.410">
    <property type="match status" value="1"/>
</dbReference>
<protein>
    <recommendedName>
        <fullName evidence="3">GatB/YqeY domain-containing protein</fullName>
    </recommendedName>
</protein>
<dbReference type="PANTHER" id="PTHR28055">
    <property type="entry name" value="ALTERED INHERITANCE OF MITOCHONDRIA PROTEIN 41, MITOCHONDRIAL"/>
    <property type="match status" value="1"/>
</dbReference>
<dbReference type="STRING" id="1454003.AW10_03056"/>
<reference evidence="1 2" key="1">
    <citation type="submission" date="2014-02" db="EMBL/GenBank/DDBJ databases">
        <title>Expanding our view of genomic diversity in Candidatus Accumulibacter clades.</title>
        <authorList>
            <person name="Skennerton C.T."/>
            <person name="Barr J.J."/>
            <person name="Slater F.R."/>
            <person name="Bond P.L."/>
            <person name="Tyson G.W."/>
        </authorList>
    </citation>
    <scope>NUCLEOTIDE SEQUENCE [LARGE SCALE GENOMIC DNA]</scope>
    <source>
        <strain evidence="2">BA-92</strain>
    </source>
</reference>
<dbReference type="SUPFAM" id="SSF89095">
    <property type="entry name" value="GatB/YqeY motif"/>
    <property type="match status" value="1"/>
</dbReference>
<organism evidence="1 2">
    <name type="scientific">Candidatus Accumulibacter appositus</name>
    <dbReference type="NCBI Taxonomy" id="1454003"/>
    <lineage>
        <taxon>Bacteria</taxon>
        <taxon>Pseudomonadati</taxon>
        <taxon>Pseudomonadota</taxon>
        <taxon>Betaproteobacteria</taxon>
        <taxon>Candidatus Accumulibacter</taxon>
    </lineage>
</organism>
<accession>A0A011QI06</accession>
<dbReference type="InterPro" id="IPR003789">
    <property type="entry name" value="Asn/Gln_tRNA_amidoTrase-B-like"/>
</dbReference>
<comment type="caution">
    <text evidence="1">The sequence shown here is derived from an EMBL/GenBank/DDBJ whole genome shotgun (WGS) entry which is preliminary data.</text>
</comment>
<dbReference type="PATRIC" id="fig|1454003.3.peg.3111"/>